<dbReference type="Pfam" id="PF00155">
    <property type="entry name" value="Aminotran_1_2"/>
    <property type="match status" value="1"/>
</dbReference>
<keyword evidence="9" id="KW-1185">Reference proteome</keyword>
<reference evidence="8" key="1">
    <citation type="journal article" date="2020" name="Stud. Mycol.">
        <title>101 Dothideomycetes genomes: a test case for predicting lifestyles and emergence of pathogens.</title>
        <authorList>
            <person name="Haridas S."/>
            <person name="Albert R."/>
            <person name="Binder M."/>
            <person name="Bloem J."/>
            <person name="Labutti K."/>
            <person name="Salamov A."/>
            <person name="Andreopoulos B."/>
            <person name="Baker S."/>
            <person name="Barry K."/>
            <person name="Bills G."/>
            <person name="Bluhm B."/>
            <person name="Cannon C."/>
            <person name="Castanera R."/>
            <person name="Culley D."/>
            <person name="Daum C."/>
            <person name="Ezra D."/>
            <person name="Gonzalez J."/>
            <person name="Henrissat B."/>
            <person name="Kuo A."/>
            <person name="Liang C."/>
            <person name="Lipzen A."/>
            <person name="Lutzoni F."/>
            <person name="Magnuson J."/>
            <person name="Mondo S."/>
            <person name="Nolan M."/>
            <person name="Ohm R."/>
            <person name="Pangilinan J."/>
            <person name="Park H.-J."/>
            <person name="Ramirez L."/>
            <person name="Alfaro M."/>
            <person name="Sun H."/>
            <person name="Tritt A."/>
            <person name="Yoshinaga Y."/>
            <person name="Zwiers L.-H."/>
            <person name="Turgeon B."/>
            <person name="Goodwin S."/>
            <person name="Spatafora J."/>
            <person name="Crous P."/>
            <person name="Grigoriev I."/>
        </authorList>
    </citation>
    <scope>NUCLEOTIDE SEQUENCE</scope>
    <source>
        <strain evidence="8">CBS 116435</strain>
    </source>
</reference>
<dbReference type="PRINTS" id="PR00799">
    <property type="entry name" value="TRANSAMINASE"/>
</dbReference>
<dbReference type="EMBL" id="MU003802">
    <property type="protein sequence ID" value="KAF2720203.1"/>
    <property type="molecule type" value="Genomic_DNA"/>
</dbReference>
<proteinExistence type="inferred from homology"/>
<evidence type="ECO:0000256" key="6">
    <source>
        <dbReference type="ARBA" id="ARBA00022898"/>
    </source>
</evidence>
<evidence type="ECO:0000256" key="1">
    <source>
        <dbReference type="ARBA" id="ARBA00001933"/>
    </source>
</evidence>
<dbReference type="GO" id="GO:0030170">
    <property type="term" value="F:pyridoxal phosphate binding"/>
    <property type="evidence" value="ECO:0007669"/>
    <property type="project" value="InterPro"/>
</dbReference>
<evidence type="ECO:0000256" key="4">
    <source>
        <dbReference type="ARBA" id="ARBA00022576"/>
    </source>
</evidence>
<dbReference type="GO" id="GO:0005829">
    <property type="term" value="C:cytosol"/>
    <property type="evidence" value="ECO:0007669"/>
    <property type="project" value="TreeGrafter"/>
</dbReference>
<organism evidence="8 9">
    <name type="scientific">Polychaeton citri CBS 116435</name>
    <dbReference type="NCBI Taxonomy" id="1314669"/>
    <lineage>
        <taxon>Eukaryota</taxon>
        <taxon>Fungi</taxon>
        <taxon>Dikarya</taxon>
        <taxon>Ascomycota</taxon>
        <taxon>Pezizomycotina</taxon>
        <taxon>Dothideomycetes</taxon>
        <taxon>Dothideomycetidae</taxon>
        <taxon>Capnodiales</taxon>
        <taxon>Capnodiaceae</taxon>
        <taxon>Polychaeton</taxon>
    </lineage>
</organism>
<dbReference type="OrthoDB" id="6752799at2759"/>
<dbReference type="SUPFAM" id="SSF53383">
    <property type="entry name" value="PLP-dependent transferases"/>
    <property type="match status" value="1"/>
</dbReference>
<keyword evidence="5 8" id="KW-0808">Transferase</keyword>
<name>A0A9P4Q6H6_9PEZI</name>
<dbReference type="Gene3D" id="3.40.640.10">
    <property type="entry name" value="Type I PLP-dependent aspartate aminotransferase-like (Major domain)"/>
    <property type="match status" value="1"/>
</dbReference>
<dbReference type="NCBIfam" id="NF006719">
    <property type="entry name" value="PRK09257.1"/>
    <property type="match status" value="1"/>
</dbReference>
<evidence type="ECO:0000256" key="2">
    <source>
        <dbReference type="ARBA" id="ARBA00007441"/>
    </source>
</evidence>
<dbReference type="GO" id="GO:0006532">
    <property type="term" value="P:aspartate biosynthetic process"/>
    <property type="evidence" value="ECO:0007669"/>
    <property type="project" value="TreeGrafter"/>
</dbReference>
<protein>
    <submittedName>
        <fullName evidence="8">PLP-dependent transferase</fullName>
    </submittedName>
</protein>
<evidence type="ECO:0000313" key="8">
    <source>
        <dbReference type="EMBL" id="KAF2720203.1"/>
    </source>
</evidence>
<dbReference type="FunFam" id="3.40.640.10:FF:000066">
    <property type="entry name" value="Aspartate aminotransferase"/>
    <property type="match status" value="1"/>
</dbReference>
<evidence type="ECO:0000256" key="3">
    <source>
        <dbReference type="ARBA" id="ARBA00011738"/>
    </source>
</evidence>
<evidence type="ECO:0000259" key="7">
    <source>
        <dbReference type="Pfam" id="PF00155"/>
    </source>
</evidence>
<keyword evidence="4" id="KW-0032">Aminotransferase</keyword>
<dbReference type="PANTHER" id="PTHR11879">
    <property type="entry name" value="ASPARTATE AMINOTRANSFERASE"/>
    <property type="match status" value="1"/>
</dbReference>
<accession>A0A9P4Q6H6</accession>
<comment type="similarity">
    <text evidence="2">Belongs to the class-I pyridoxal-phosphate-dependent aminotransferase family.</text>
</comment>
<dbReference type="InterPro" id="IPR015421">
    <property type="entry name" value="PyrdxlP-dep_Trfase_major"/>
</dbReference>
<keyword evidence="6" id="KW-0663">Pyridoxal phosphate</keyword>
<comment type="subunit">
    <text evidence="3">Homodimer.</text>
</comment>
<gene>
    <name evidence="8" type="ORF">K431DRAFT_286045</name>
</gene>
<dbReference type="InterPro" id="IPR000796">
    <property type="entry name" value="Asp_trans"/>
</dbReference>
<comment type="caution">
    <text evidence="8">The sequence shown here is derived from an EMBL/GenBank/DDBJ whole genome shotgun (WGS) entry which is preliminary data.</text>
</comment>
<dbReference type="Proteomes" id="UP000799441">
    <property type="component" value="Unassembled WGS sequence"/>
</dbReference>
<evidence type="ECO:0000256" key="5">
    <source>
        <dbReference type="ARBA" id="ARBA00022679"/>
    </source>
</evidence>
<dbReference type="InterPro" id="IPR004839">
    <property type="entry name" value="Aminotransferase_I/II_large"/>
</dbReference>
<sequence>MLSQTLSYIPPDAIFKLTELYNTDSDPRKVNLGQGTYKDEFGKPFILPAVKTAKSRLEGANHEYLPILGLPSLRLSASRLLFGDEHPAIVTGRVACSQSLSGTGALHLGGAFLRRVCDKSSIVYITDPSWSNHKAVFESVGFPVKSYRYLDDRGALDMENLVAVLKEAQPGSVFILHACAHNPSGRDPTQEQWLQIADIMQERSLFPVFDAAYLGMAGADFDSDAFAIRHFAERMEIGVCLSFAKIMGLYGERTGIVAFVSQHAGGSRVIESHLEQLQRAEISNPPAFGARVVAEVLGDETLQAQWRSDLGGISSRLGQMRRKLVNELNDSGCPKPFEHIRQQVGMFGILGLSLEQVFLLREKYHIYMADSSRVSIAGLNEGNVKYVAKAIAEVCSGI</sequence>
<evidence type="ECO:0000313" key="9">
    <source>
        <dbReference type="Proteomes" id="UP000799441"/>
    </source>
</evidence>
<dbReference type="GO" id="GO:0004069">
    <property type="term" value="F:L-aspartate:2-oxoglutarate aminotransferase activity"/>
    <property type="evidence" value="ECO:0007669"/>
    <property type="project" value="TreeGrafter"/>
</dbReference>
<dbReference type="Gene3D" id="3.90.1150.10">
    <property type="entry name" value="Aspartate Aminotransferase, domain 1"/>
    <property type="match status" value="1"/>
</dbReference>
<dbReference type="AlphaFoldDB" id="A0A9P4Q6H6"/>
<dbReference type="InterPro" id="IPR015422">
    <property type="entry name" value="PyrdxlP-dep_Trfase_small"/>
</dbReference>
<comment type="cofactor">
    <cofactor evidence="1">
        <name>pyridoxal 5'-phosphate</name>
        <dbReference type="ChEBI" id="CHEBI:597326"/>
    </cofactor>
</comment>
<dbReference type="PANTHER" id="PTHR11879:SF55">
    <property type="entry name" value="GLUTAMATE OXALOACETATE TRANSAMINASE 1, ISOFORM B"/>
    <property type="match status" value="1"/>
</dbReference>
<dbReference type="InterPro" id="IPR015424">
    <property type="entry name" value="PyrdxlP-dep_Trfase"/>
</dbReference>
<dbReference type="CDD" id="cd00609">
    <property type="entry name" value="AAT_like"/>
    <property type="match status" value="1"/>
</dbReference>
<feature type="domain" description="Aminotransferase class I/classII large" evidence="7">
    <location>
        <begin position="28"/>
        <end position="391"/>
    </location>
</feature>